<dbReference type="SUPFAM" id="SSF55120">
    <property type="entry name" value="Pseudouridine synthase"/>
    <property type="match status" value="1"/>
</dbReference>
<name>A0A6P1M758_9BACT</name>
<evidence type="ECO:0000313" key="7">
    <source>
        <dbReference type="Proteomes" id="UP000464954"/>
    </source>
</evidence>
<dbReference type="GO" id="GO:0120159">
    <property type="term" value="F:rRNA pseudouridine synthase activity"/>
    <property type="evidence" value="ECO:0007669"/>
    <property type="project" value="UniProtKB-ARBA"/>
</dbReference>
<gene>
    <name evidence="6" type="ORF">GT409_09525</name>
</gene>
<dbReference type="RefSeq" id="WP_160628863.1">
    <property type="nucleotide sequence ID" value="NZ_CP047593.1"/>
</dbReference>
<dbReference type="InterPro" id="IPR018496">
    <property type="entry name" value="PsdUridine_synth_RsuA/RluB_CS"/>
</dbReference>
<organism evidence="6 7">
    <name type="scientific">Tichowtungia aerotolerans</name>
    <dbReference type="NCBI Taxonomy" id="2697043"/>
    <lineage>
        <taxon>Bacteria</taxon>
        <taxon>Pseudomonadati</taxon>
        <taxon>Kiritimatiellota</taxon>
        <taxon>Tichowtungiia</taxon>
        <taxon>Tichowtungiales</taxon>
        <taxon>Tichowtungiaceae</taxon>
        <taxon>Tichowtungia</taxon>
    </lineage>
</organism>
<keyword evidence="3" id="KW-0694">RNA-binding</keyword>
<dbReference type="PANTHER" id="PTHR47683:SF2">
    <property type="entry name" value="RNA-BINDING S4 DOMAIN-CONTAINING PROTEIN"/>
    <property type="match status" value="1"/>
</dbReference>
<dbReference type="GO" id="GO:0003723">
    <property type="term" value="F:RNA binding"/>
    <property type="evidence" value="ECO:0007669"/>
    <property type="project" value="UniProtKB-KW"/>
</dbReference>
<dbReference type="FunFam" id="3.10.290.10:FF:000003">
    <property type="entry name" value="Pseudouridine synthase"/>
    <property type="match status" value="1"/>
</dbReference>
<evidence type="ECO:0000256" key="4">
    <source>
        <dbReference type="RuleBase" id="RU003887"/>
    </source>
</evidence>
<evidence type="ECO:0000313" key="6">
    <source>
        <dbReference type="EMBL" id="QHI69681.1"/>
    </source>
</evidence>
<dbReference type="CDD" id="cd00165">
    <property type="entry name" value="S4"/>
    <property type="match status" value="1"/>
</dbReference>
<dbReference type="InterPro" id="IPR020094">
    <property type="entry name" value="TruA/RsuA/RluB/E/F_N"/>
</dbReference>
<sequence>MMIRLQKYLAECGVASRRASEKLIVDGQVSVDGCVVTELGTKVDPATQKVVCNGRPVSREEKVWVMLNKPTGVICTSDDPEGRERVIDLVPDLAGRLYTVGRLDVMSEGLILLTNDGELAHRLMHPRHHVEKKYQVWIDRELSKQDIARMLKGLNCRGEMLKVLRVEPLKRMIASQPGYTLTLGEGRNRHIRRMMEALDCKVVRLLRVSVGPLRLEKLRSGEYRELAPWELEDLRKAVGL</sequence>
<proteinExistence type="inferred from homology"/>
<dbReference type="InterPro" id="IPR036986">
    <property type="entry name" value="S4_RNA-bd_sf"/>
</dbReference>
<dbReference type="InterPro" id="IPR020103">
    <property type="entry name" value="PsdUridine_synth_cat_dom_sf"/>
</dbReference>
<dbReference type="InterPro" id="IPR042092">
    <property type="entry name" value="PsdUridine_s_RsuA/RluB/E/F_cat"/>
</dbReference>
<keyword evidence="2 4" id="KW-0413">Isomerase</keyword>
<dbReference type="PANTHER" id="PTHR47683">
    <property type="entry name" value="PSEUDOURIDINE SYNTHASE FAMILY PROTEIN-RELATED"/>
    <property type="match status" value="1"/>
</dbReference>
<dbReference type="InterPro" id="IPR002942">
    <property type="entry name" value="S4_RNA-bd"/>
</dbReference>
<dbReference type="Gene3D" id="3.30.70.1560">
    <property type="entry name" value="Alpha-L RNA-binding motif"/>
    <property type="match status" value="1"/>
</dbReference>
<dbReference type="PROSITE" id="PS50889">
    <property type="entry name" value="S4"/>
    <property type="match status" value="1"/>
</dbReference>
<feature type="domain" description="RNA-binding S4" evidence="5">
    <location>
        <begin position="3"/>
        <end position="62"/>
    </location>
</feature>
<dbReference type="Pfam" id="PF01479">
    <property type="entry name" value="S4"/>
    <property type="match status" value="1"/>
</dbReference>
<dbReference type="SMART" id="SM00363">
    <property type="entry name" value="S4"/>
    <property type="match status" value="1"/>
</dbReference>
<dbReference type="EMBL" id="CP047593">
    <property type="protein sequence ID" value="QHI69681.1"/>
    <property type="molecule type" value="Genomic_DNA"/>
</dbReference>
<accession>A0A6P1M758</accession>
<dbReference type="InterPro" id="IPR006145">
    <property type="entry name" value="PsdUridine_synth_RsuA/RluA"/>
</dbReference>
<dbReference type="Gene3D" id="3.10.290.10">
    <property type="entry name" value="RNA-binding S4 domain"/>
    <property type="match status" value="1"/>
</dbReference>
<dbReference type="GO" id="GO:0000455">
    <property type="term" value="P:enzyme-directed rRNA pseudouridine synthesis"/>
    <property type="evidence" value="ECO:0007669"/>
    <property type="project" value="UniProtKB-ARBA"/>
</dbReference>
<dbReference type="AlphaFoldDB" id="A0A6P1M758"/>
<dbReference type="InterPro" id="IPR050343">
    <property type="entry name" value="RsuA_PseudoU_synthase"/>
</dbReference>
<dbReference type="KEGG" id="taer:GT409_09525"/>
<evidence type="ECO:0000256" key="2">
    <source>
        <dbReference type="ARBA" id="ARBA00023235"/>
    </source>
</evidence>
<protein>
    <recommendedName>
        <fullName evidence="4">Pseudouridine synthase</fullName>
        <ecNumber evidence="4">5.4.99.-</ecNumber>
    </recommendedName>
</protein>
<dbReference type="Gene3D" id="3.30.70.580">
    <property type="entry name" value="Pseudouridine synthase I, catalytic domain, N-terminal subdomain"/>
    <property type="match status" value="1"/>
</dbReference>
<keyword evidence="7" id="KW-1185">Reference proteome</keyword>
<dbReference type="InterPro" id="IPR000748">
    <property type="entry name" value="PsdUridine_synth_RsuA/RluB/E/F"/>
</dbReference>
<comment type="similarity">
    <text evidence="1 4">Belongs to the pseudouridine synthase RsuA family.</text>
</comment>
<dbReference type="PROSITE" id="PS01149">
    <property type="entry name" value="PSI_RSU"/>
    <property type="match status" value="1"/>
</dbReference>
<dbReference type="NCBIfam" id="TIGR00093">
    <property type="entry name" value="pseudouridine synthase"/>
    <property type="match status" value="1"/>
</dbReference>
<dbReference type="Proteomes" id="UP000464954">
    <property type="component" value="Chromosome"/>
</dbReference>
<dbReference type="Pfam" id="PF00849">
    <property type="entry name" value="PseudoU_synth_2"/>
    <property type="match status" value="1"/>
</dbReference>
<evidence type="ECO:0000259" key="5">
    <source>
        <dbReference type="SMART" id="SM00363"/>
    </source>
</evidence>
<evidence type="ECO:0000256" key="3">
    <source>
        <dbReference type="PROSITE-ProRule" id="PRU00182"/>
    </source>
</evidence>
<reference evidence="6 7" key="1">
    <citation type="submission" date="2020-01" db="EMBL/GenBank/DDBJ databases">
        <title>Ponticoccus aerotolerans gen. nov., sp. nov., an anaerobic bacterium and proposal of Ponticoccusceae fam. nov., Ponticoccusles ord. nov. and Ponticoccuse classis nov. in the phylum Kiritimatiellaeota.</title>
        <authorList>
            <person name="Zhou L.Y."/>
            <person name="Du Z.J."/>
        </authorList>
    </citation>
    <scope>NUCLEOTIDE SEQUENCE [LARGE SCALE GENOMIC DNA]</scope>
    <source>
        <strain evidence="6 7">S-5007</strain>
    </source>
</reference>
<evidence type="ECO:0000256" key="1">
    <source>
        <dbReference type="ARBA" id="ARBA00008348"/>
    </source>
</evidence>
<dbReference type="CDD" id="cd02870">
    <property type="entry name" value="PseudoU_synth_RsuA_like"/>
    <property type="match status" value="1"/>
</dbReference>
<dbReference type="SUPFAM" id="SSF55174">
    <property type="entry name" value="Alpha-L RNA-binding motif"/>
    <property type="match status" value="1"/>
</dbReference>
<dbReference type="EC" id="5.4.99.-" evidence="4"/>